<evidence type="ECO:0008006" key="4">
    <source>
        <dbReference type="Google" id="ProtNLM"/>
    </source>
</evidence>
<organism evidence="2 3">
    <name type="scientific">Nocardioides humi</name>
    <dbReference type="NCBI Taxonomy" id="449461"/>
    <lineage>
        <taxon>Bacteria</taxon>
        <taxon>Bacillati</taxon>
        <taxon>Actinomycetota</taxon>
        <taxon>Actinomycetes</taxon>
        <taxon>Propionibacteriales</taxon>
        <taxon>Nocardioidaceae</taxon>
        <taxon>Nocardioides</taxon>
    </lineage>
</organism>
<gene>
    <name evidence="2" type="ORF">GCM10009788_57540</name>
</gene>
<evidence type="ECO:0000313" key="2">
    <source>
        <dbReference type="EMBL" id="GAA1547953.1"/>
    </source>
</evidence>
<dbReference type="RefSeq" id="WP_219996285.1">
    <property type="nucleotide sequence ID" value="NZ_BAAAOR010000048.1"/>
</dbReference>
<dbReference type="SUPFAM" id="SSF56349">
    <property type="entry name" value="DNA breaking-rejoining enzymes"/>
    <property type="match status" value="1"/>
</dbReference>
<dbReference type="Gene3D" id="1.10.443.10">
    <property type="entry name" value="Intergrase catalytic core"/>
    <property type="match status" value="1"/>
</dbReference>
<dbReference type="InterPro" id="IPR013762">
    <property type="entry name" value="Integrase-like_cat_sf"/>
</dbReference>
<evidence type="ECO:0000256" key="1">
    <source>
        <dbReference type="ARBA" id="ARBA00023172"/>
    </source>
</evidence>
<keyword evidence="3" id="KW-1185">Reference proteome</keyword>
<dbReference type="InterPro" id="IPR011010">
    <property type="entry name" value="DNA_brk_join_enz"/>
</dbReference>
<accession>A0ABN2BUQ1</accession>
<sequence length="705" mass="77167">MTQPPSKAARRQQDRLDAIVAVVTATDAAITVPLVHETVKRVATTPGARARLAGYLVEHPEALTAGHSRPPKVVGALILALVEAGSQVLVVLRCAGCGRAVELLHTRGPDARICGRCWRRNHTAECVDCGRTKPVYGRTVDGQARCASCDNRARAEPCRTCGRVKPVDRRYSDGSAACSGCARRDTSAWEDCAGCGRRRPVNARTEGGEALCVSCYIPPGAVCAGCGETRPIASRRDGEPRCPGCYRQPERECGGCGRIRRIALRGRNGRPDLCGSCHQAPVLVCGVCGVEDRCRTTTVDRSPICFRCQLVRRLAELLTGPSGRIPELLIPLHDAILAVDNPRTALDWLRRSPAVDVLTAMANGERALAHATLDSAAGTRRGRAFAVEHLRQMLVTCGALPARDRHLARLEVALQELVESAHPEDQQPLRTYATWWLLHRLRRRAEQGQPTQFAAHRVREQTAEAARFLGWLREQNRPLALATQGDLDTWLTIRPQARRRLPGFVRWAKARGLLAELDASYPPAGDPVSFVGDDRRWAIARRLLVDDTVDARDRVAALLLLLYAQPAARITRLTRANIQVDDHDVRLRLGEDHVLLPPPLSELIQRLPEQAPAGIAGNLAEGDRWLFPGRSPGHPMSPTTMSTRLRKLGIEPRAARNTALLQLGAELPSLVLADLLGVHINTAERWNAAAGARWTNYVATRSSPR</sequence>
<name>A0ABN2BUQ1_9ACTN</name>
<proteinExistence type="predicted"/>
<comment type="caution">
    <text evidence="2">The sequence shown here is derived from an EMBL/GenBank/DDBJ whole genome shotgun (WGS) entry which is preliminary data.</text>
</comment>
<dbReference type="Proteomes" id="UP001500842">
    <property type="component" value="Unassembled WGS sequence"/>
</dbReference>
<evidence type="ECO:0000313" key="3">
    <source>
        <dbReference type="Proteomes" id="UP001500842"/>
    </source>
</evidence>
<keyword evidence="1" id="KW-0233">DNA recombination</keyword>
<reference evidence="2 3" key="1">
    <citation type="journal article" date="2019" name="Int. J. Syst. Evol. Microbiol.">
        <title>The Global Catalogue of Microorganisms (GCM) 10K type strain sequencing project: providing services to taxonomists for standard genome sequencing and annotation.</title>
        <authorList>
            <consortium name="The Broad Institute Genomics Platform"/>
            <consortium name="The Broad Institute Genome Sequencing Center for Infectious Disease"/>
            <person name="Wu L."/>
            <person name="Ma J."/>
        </authorList>
    </citation>
    <scope>NUCLEOTIDE SEQUENCE [LARGE SCALE GENOMIC DNA]</scope>
    <source>
        <strain evidence="2 3">JCM 14942</strain>
    </source>
</reference>
<dbReference type="EMBL" id="BAAAOR010000048">
    <property type="protein sequence ID" value="GAA1547953.1"/>
    <property type="molecule type" value="Genomic_DNA"/>
</dbReference>
<protein>
    <recommendedName>
        <fullName evidence="4">Site-specific recombinase XerD</fullName>
    </recommendedName>
</protein>